<dbReference type="Proteomes" id="UP001419910">
    <property type="component" value="Unassembled WGS sequence"/>
</dbReference>
<evidence type="ECO:0000313" key="7">
    <source>
        <dbReference type="Proteomes" id="UP001419910"/>
    </source>
</evidence>
<accession>A0ABU9Y2C2</accession>
<evidence type="ECO:0000256" key="2">
    <source>
        <dbReference type="ARBA" id="ARBA00022723"/>
    </source>
</evidence>
<protein>
    <recommendedName>
        <fullName evidence="5">Dioxygenase</fullName>
        <ecNumber evidence="5">1.13.11.-</ecNumber>
    </recommendedName>
</protein>
<dbReference type="EMBL" id="JBDIME010000006">
    <property type="protein sequence ID" value="MEN2789956.1"/>
    <property type="molecule type" value="Genomic_DNA"/>
</dbReference>
<keyword evidence="2 5" id="KW-0479">Metal-binding</keyword>
<gene>
    <name evidence="6" type="ORF">ABC974_09990</name>
</gene>
<evidence type="ECO:0000313" key="6">
    <source>
        <dbReference type="EMBL" id="MEN2789956.1"/>
    </source>
</evidence>
<organism evidence="6 7">
    <name type="scientific">Sphingomonas oligophenolica</name>
    <dbReference type="NCBI Taxonomy" id="301154"/>
    <lineage>
        <taxon>Bacteria</taxon>
        <taxon>Pseudomonadati</taxon>
        <taxon>Pseudomonadota</taxon>
        <taxon>Alphaproteobacteria</taxon>
        <taxon>Sphingomonadales</taxon>
        <taxon>Sphingomonadaceae</taxon>
        <taxon>Sphingomonas</taxon>
    </lineage>
</organism>
<name>A0ABU9Y2C2_9SPHN</name>
<comment type="similarity">
    <text evidence="1 5">Belongs to the carotenoid oxygenase family.</text>
</comment>
<dbReference type="PANTHER" id="PTHR10543:SF89">
    <property type="entry name" value="CAROTENOID 9,10(9',10')-CLEAVAGE DIOXYGENASE 1"/>
    <property type="match status" value="1"/>
</dbReference>
<dbReference type="Pfam" id="PF03055">
    <property type="entry name" value="RPE65"/>
    <property type="match status" value="1"/>
</dbReference>
<dbReference type="RefSeq" id="WP_343891258.1">
    <property type="nucleotide sequence ID" value="NZ_BAAAEH010000040.1"/>
</dbReference>
<proteinExistence type="inferred from homology"/>
<dbReference type="EC" id="1.13.11.-" evidence="5"/>
<evidence type="ECO:0000256" key="5">
    <source>
        <dbReference type="RuleBase" id="RU364048"/>
    </source>
</evidence>
<keyword evidence="7" id="KW-1185">Reference proteome</keyword>
<dbReference type="PANTHER" id="PTHR10543">
    <property type="entry name" value="BETA-CAROTENE DIOXYGENASE"/>
    <property type="match status" value="1"/>
</dbReference>
<evidence type="ECO:0000256" key="4">
    <source>
        <dbReference type="ARBA" id="ARBA00023004"/>
    </source>
</evidence>
<comment type="caution">
    <text evidence="6">The sequence shown here is derived from an EMBL/GenBank/DDBJ whole genome shotgun (WGS) entry which is preliminary data.</text>
</comment>
<keyword evidence="3 5" id="KW-0560">Oxidoreductase</keyword>
<keyword evidence="5" id="KW-0223">Dioxygenase</keyword>
<comment type="cofactor">
    <cofactor evidence="5">
        <name>Fe(2+)</name>
        <dbReference type="ChEBI" id="CHEBI:29033"/>
    </cofactor>
    <text evidence="5">Binds 1 Fe(2+) ion per subunit.</text>
</comment>
<evidence type="ECO:0000256" key="1">
    <source>
        <dbReference type="ARBA" id="ARBA00006787"/>
    </source>
</evidence>
<reference evidence="6 7" key="1">
    <citation type="submission" date="2024-05" db="EMBL/GenBank/DDBJ databases">
        <authorList>
            <person name="Liu Q."/>
            <person name="Xin Y.-H."/>
        </authorList>
    </citation>
    <scope>NUCLEOTIDE SEQUENCE [LARGE SCALE GENOMIC DNA]</scope>
    <source>
        <strain evidence="6 7">CGMCC 1.10181</strain>
    </source>
</reference>
<evidence type="ECO:0000256" key="3">
    <source>
        <dbReference type="ARBA" id="ARBA00023002"/>
    </source>
</evidence>
<sequence>MSHFPQTRAFIHALKPVRLECDLLDLDIEGTVPPEIDGTYQRVQPDAQFPPRFDDDQFFNGDGLITQFDFRNGRVDLKQRYALTDKLKAERKAGKALFGAYRNPLTDDESVKGMIRSTANTTPIVHAGKLLALKEDSPPLVMDPLTLETEGFSDFNGKMRNQTFSAHPKIDPASGNLCNFGYAATGLLSRDVSYMEISPEGELLFETFFEVPYYCMMHDFTITQDYAVFHLCPITSNWDRLKANKPHFGFDTSLPVYLAVLPRRGQARDMRLFKAPKTIFASHVMNACNEGTRIIFDIPQAEGNAFPFFPDINDAPFDPIAARPYLHRWIVDMASPTDDFVSVERVSDLIGEFPRIDDRYIGQPYEHGWMLVMDPDMPYEGEGVRASGFRMNKIGHFNRKTGEEKTWFCGPQSLIQEPQFIPKSADAAEGDGWLLALVDNQVTNYTDLVILQALRIEDGPIARIHLPFRTRNGLHGTWADRSKLPKTSCSA</sequence>
<dbReference type="InterPro" id="IPR004294">
    <property type="entry name" value="Carotenoid_Oase"/>
</dbReference>
<keyword evidence="4 5" id="KW-0408">Iron</keyword>